<dbReference type="Pfam" id="PF03106">
    <property type="entry name" value="WRKY"/>
    <property type="match status" value="1"/>
</dbReference>
<evidence type="ECO:0000256" key="4">
    <source>
        <dbReference type="ARBA" id="ARBA00023163"/>
    </source>
</evidence>
<dbReference type="InterPro" id="IPR044810">
    <property type="entry name" value="WRKY_plant"/>
</dbReference>
<dbReference type="EMBL" id="BQKI01000007">
    <property type="protein sequence ID" value="GJM99042.1"/>
    <property type="molecule type" value="Genomic_DNA"/>
</dbReference>
<evidence type="ECO:0000256" key="3">
    <source>
        <dbReference type="ARBA" id="ARBA00023125"/>
    </source>
</evidence>
<evidence type="ECO:0000256" key="2">
    <source>
        <dbReference type="ARBA" id="ARBA00023015"/>
    </source>
</evidence>
<reference evidence="8" key="2">
    <citation type="submission" date="2021-12" db="EMBL/GenBank/DDBJ databases">
        <title>Resequencing data analysis of finger millet.</title>
        <authorList>
            <person name="Hatakeyama M."/>
            <person name="Aluri S."/>
            <person name="Balachadran M.T."/>
            <person name="Sivarajan S.R."/>
            <person name="Poveda L."/>
            <person name="Shimizu-Inatsugi R."/>
            <person name="Schlapbach R."/>
            <person name="Sreeman S.M."/>
            <person name="Shimizu K.K."/>
        </authorList>
    </citation>
    <scope>NUCLEOTIDE SEQUENCE</scope>
</reference>
<name>A0AAV5CLT2_ELECO</name>
<dbReference type="InterPro" id="IPR003657">
    <property type="entry name" value="WRKY_dom"/>
</dbReference>
<keyword evidence="2" id="KW-0805">Transcription regulation</keyword>
<proteinExistence type="predicted"/>
<dbReference type="GO" id="GO:0003700">
    <property type="term" value="F:DNA-binding transcription factor activity"/>
    <property type="evidence" value="ECO:0007669"/>
    <property type="project" value="InterPro"/>
</dbReference>
<evidence type="ECO:0000313" key="8">
    <source>
        <dbReference type="EMBL" id="GJM99042.1"/>
    </source>
</evidence>
<keyword evidence="9" id="KW-1185">Reference proteome</keyword>
<dbReference type="PROSITE" id="PS50811">
    <property type="entry name" value="WRKY"/>
    <property type="match status" value="1"/>
</dbReference>
<sequence>METVYGNGGSRLVVTELSHIKDLAMQLQEHLDGSHDRCKHLTSQIFSLTERSIGLITSSAGLICGRKRSAGSATPSPLSNVSDVLFKSTKKSELQENDDEASGEGEGVWPVDDGHSWRKYGQKPILGGKYPRSYYRCRHRHSQGCKAMKKVQRANEDPTLFDVMYFGTHTCVERTEAAAAVQLAVPAREHDPDAHCLLQSLSGSLTVKTEGLAAATEPEPQCLNATCTTPFCPSSASPVSWFLSPDIADEFIDIDVISSFFE</sequence>
<comment type="subcellular location">
    <subcellularLocation>
        <location evidence="1">Nucleus</location>
    </subcellularLocation>
</comment>
<evidence type="ECO:0000256" key="6">
    <source>
        <dbReference type="SAM" id="MobiDB-lite"/>
    </source>
</evidence>
<dbReference type="AlphaFoldDB" id="A0AAV5CLT2"/>
<gene>
    <name evidence="8" type="primary">ga16104</name>
    <name evidence="8" type="ORF">PR202_ga16104</name>
</gene>
<dbReference type="InterPro" id="IPR036576">
    <property type="entry name" value="WRKY_dom_sf"/>
</dbReference>
<accession>A0AAV5CLT2</accession>
<evidence type="ECO:0000256" key="1">
    <source>
        <dbReference type="ARBA" id="ARBA00004123"/>
    </source>
</evidence>
<evidence type="ECO:0000256" key="5">
    <source>
        <dbReference type="ARBA" id="ARBA00023242"/>
    </source>
</evidence>
<dbReference type="Proteomes" id="UP001054889">
    <property type="component" value="Unassembled WGS sequence"/>
</dbReference>
<reference evidence="8" key="1">
    <citation type="journal article" date="2018" name="DNA Res.">
        <title>Multiple hybrid de novo genome assembly of finger millet, an orphan allotetraploid crop.</title>
        <authorList>
            <person name="Hatakeyama M."/>
            <person name="Aluri S."/>
            <person name="Balachadran M.T."/>
            <person name="Sivarajan S.R."/>
            <person name="Patrignani A."/>
            <person name="Gruter S."/>
            <person name="Poveda L."/>
            <person name="Shimizu-Inatsugi R."/>
            <person name="Baeten J."/>
            <person name="Francoijs K.J."/>
            <person name="Nataraja K.N."/>
            <person name="Reddy Y.A.N."/>
            <person name="Phadnis S."/>
            <person name="Ravikumar R.L."/>
            <person name="Schlapbach R."/>
            <person name="Sreeman S.M."/>
            <person name="Shimizu K.K."/>
        </authorList>
    </citation>
    <scope>NUCLEOTIDE SEQUENCE</scope>
</reference>
<evidence type="ECO:0000313" key="9">
    <source>
        <dbReference type="Proteomes" id="UP001054889"/>
    </source>
</evidence>
<feature type="domain" description="WRKY" evidence="7">
    <location>
        <begin position="112"/>
        <end position="169"/>
    </location>
</feature>
<dbReference type="PANTHER" id="PTHR32096">
    <property type="entry name" value="WRKY TRANSCRIPTION FACTOR 30-RELATED-RELATED"/>
    <property type="match status" value="1"/>
</dbReference>
<dbReference type="GO" id="GO:0000976">
    <property type="term" value="F:transcription cis-regulatory region binding"/>
    <property type="evidence" value="ECO:0007669"/>
    <property type="project" value="TreeGrafter"/>
</dbReference>
<dbReference type="PANTHER" id="PTHR32096:SF143">
    <property type="entry name" value="OS09G0334500 PROTEIN"/>
    <property type="match status" value="1"/>
</dbReference>
<dbReference type="GO" id="GO:0005634">
    <property type="term" value="C:nucleus"/>
    <property type="evidence" value="ECO:0007669"/>
    <property type="project" value="UniProtKB-SubCell"/>
</dbReference>
<dbReference type="SMART" id="SM00774">
    <property type="entry name" value="WRKY"/>
    <property type="match status" value="1"/>
</dbReference>
<comment type="caution">
    <text evidence="8">The sequence shown here is derived from an EMBL/GenBank/DDBJ whole genome shotgun (WGS) entry which is preliminary data.</text>
</comment>
<protein>
    <recommendedName>
        <fullName evidence="7">WRKY domain-containing protein</fullName>
    </recommendedName>
</protein>
<keyword evidence="5" id="KW-0539">Nucleus</keyword>
<evidence type="ECO:0000259" key="7">
    <source>
        <dbReference type="PROSITE" id="PS50811"/>
    </source>
</evidence>
<organism evidence="8 9">
    <name type="scientific">Eleusine coracana subsp. coracana</name>
    <dbReference type="NCBI Taxonomy" id="191504"/>
    <lineage>
        <taxon>Eukaryota</taxon>
        <taxon>Viridiplantae</taxon>
        <taxon>Streptophyta</taxon>
        <taxon>Embryophyta</taxon>
        <taxon>Tracheophyta</taxon>
        <taxon>Spermatophyta</taxon>
        <taxon>Magnoliopsida</taxon>
        <taxon>Liliopsida</taxon>
        <taxon>Poales</taxon>
        <taxon>Poaceae</taxon>
        <taxon>PACMAD clade</taxon>
        <taxon>Chloridoideae</taxon>
        <taxon>Cynodonteae</taxon>
        <taxon>Eleusininae</taxon>
        <taxon>Eleusine</taxon>
    </lineage>
</organism>
<keyword evidence="4" id="KW-0804">Transcription</keyword>
<keyword evidence="3" id="KW-0238">DNA-binding</keyword>
<feature type="region of interest" description="Disordered" evidence="6">
    <location>
        <begin position="90"/>
        <end position="113"/>
    </location>
</feature>
<dbReference type="Gene3D" id="2.20.25.80">
    <property type="entry name" value="WRKY domain"/>
    <property type="match status" value="1"/>
</dbReference>
<dbReference type="SUPFAM" id="SSF118290">
    <property type="entry name" value="WRKY DNA-binding domain"/>
    <property type="match status" value="1"/>
</dbReference>